<evidence type="ECO:0000256" key="10">
    <source>
        <dbReference type="ARBA" id="ARBA00039059"/>
    </source>
</evidence>
<comment type="caution">
    <text evidence="16">The sequence shown here is derived from an EMBL/GenBank/DDBJ whole genome shotgun (WGS) entry which is preliminary data.</text>
</comment>
<dbReference type="Pfam" id="PF13918">
    <property type="entry name" value="PLDc_3"/>
    <property type="match status" value="1"/>
</dbReference>
<proteinExistence type="inferred from homology"/>
<dbReference type="EMBL" id="BFAA01012225">
    <property type="protein sequence ID" value="GCB80243.1"/>
    <property type="molecule type" value="Genomic_DNA"/>
</dbReference>
<feature type="transmembrane region" description="Helical" evidence="14">
    <location>
        <begin position="112"/>
        <end position="132"/>
    </location>
</feature>
<keyword evidence="14" id="KW-0472">Membrane</keyword>
<feature type="compositionally biased region" description="Low complexity" evidence="13">
    <location>
        <begin position="35"/>
        <end position="50"/>
    </location>
</feature>
<dbReference type="SMART" id="SM00155">
    <property type="entry name" value="PLDc"/>
    <property type="match status" value="2"/>
</dbReference>
<accession>A0A401Q4E7</accession>
<dbReference type="GO" id="GO:0004527">
    <property type="term" value="F:exonuclease activity"/>
    <property type="evidence" value="ECO:0007669"/>
    <property type="project" value="UniProtKB-KW"/>
</dbReference>
<keyword evidence="14" id="KW-0812">Transmembrane</keyword>
<evidence type="ECO:0000256" key="7">
    <source>
        <dbReference type="ARBA" id="ARBA00035759"/>
    </source>
</evidence>
<evidence type="ECO:0000256" key="8">
    <source>
        <dbReference type="ARBA" id="ARBA00037797"/>
    </source>
</evidence>
<dbReference type="Gene3D" id="3.30.870.10">
    <property type="entry name" value="Endonuclease Chain A"/>
    <property type="match status" value="2"/>
</dbReference>
<dbReference type="EC" id="3.1.16.1" evidence="10"/>
<evidence type="ECO:0000256" key="4">
    <source>
        <dbReference type="ARBA" id="ARBA00022737"/>
    </source>
</evidence>
<comment type="similarity">
    <text evidence="2">Belongs to the phospholipase D family.</text>
</comment>
<dbReference type="InterPro" id="IPR032803">
    <property type="entry name" value="PLDc_3"/>
</dbReference>
<evidence type="ECO:0000256" key="2">
    <source>
        <dbReference type="ARBA" id="ARBA00008664"/>
    </source>
</evidence>
<keyword evidence="6" id="KW-0269">Exonuclease</keyword>
<evidence type="ECO:0000259" key="15">
    <source>
        <dbReference type="PROSITE" id="PS50035"/>
    </source>
</evidence>
<sequence>PRTLTGLRVHPVTEECGAEREKERGREREAVNRAGLTETNTGTRTHTGITPSHNVHLDPGIRVRLDLTPGSGERNMKLQLIHQKVKTPHLFPDWKGNRSSWSSRLQKIYREAALVLMVIIVLIVLMMVQLLLSPYAHQMDKKAHAPGGSVGAADDLEMGRADTCSLVLVESIPEGMHFGPNSTINPSIFDGWMKLLSVAEHSVDIASFYWTMQNNDTHTSEPTANQVRPRAKTAVVDMRRLTDGVLHTKFWIVDRKHVYIGSANMDWRSLTQVKELGAVIYNCSSLAEDLGKIFEEYWTIGGPNSSIPSTWPSNYSTSFNEQSPMELDLDGTPASVYFSSSPLSLCSEGRTDDLTSILSIIDNADQFVYVAVMNYIPVTVFSHPQRYWPEIDRHLRKVAFEKRVKVNLLISCWPHSNPSMFPFLRSLAALSRPTSLNVEVRIFVVPSTHKQRKIPYSRVNHNKYMVTDKVAYIGRLIDCTHCSQRVPVVEDKHTELQWWCH</sequence>
<dbReference type="InterPro" id="IPR050874">
    <property type="entry name" value="Diverse_PLD-related"/>
</dbReference>
<dbReference type="AlphaFoldDB" id="A0A401Q4E7"/>
<feature type="non-terminal residue" evidence="16">
    <location>
        <position position="1"/>
    </location>
</feature>
<dbReference type="GO" id="GO:0043202">
    <property type="term" value="C:lysosomal lumen"/>
    <property type="evidence" value="ECO:0007669"/>
    <property type="project" value="UniProtKB-SubCell"/>
</dbReference>
<dbReference type="PANTHER" id="PTHR10185">
    <property type="entry name" value="PHOSPHOLIPASE D - RELATED"/>
    <property type="match status" value="1"/>
</dbReference>
<feature type="region of interest" description="Disordered" evidence="13">
    <location>
        <begin position="14"/>
        <end position="54"/>
    </location>
</feature>
<dbReference type="GO" id="GO:0031902">
    <property type="term" value="C:late endosome membrane"/>
    <property type="evidence" value="ECO:0007669"/>
    <property type="project" value="UniProtKB-SubCell"/>
</dbReference>
<evidence type="ECO:0000256" key="13">
    <source>
        <dbReference type="SAM" id="MobiDB-lite"/>
    </source>
</evidence>
<evidence type="ECO:0000256" key="5">
    <source>
        <dbReference type="ARBA" id="ARBA00022801"/>
    </source>
</evidence>
<organism evidence="16 17">
    <name type="scientific">Scyliorhinus torazame</name>
    <name type="common">Cloudy catshark</name>
    <name type="synonym">Catulus torazame</name>
    <dbReference type="NCBI Taxonomy" id="75743"/>
    <lineage>
        <taxon>Eukaryota</taxon>
        <taxon>Metazoa</taxon>
        <taxon>Chordata</taxon>
        <taxon>Craniata</taxon>
        <taxon>Vertebrata</taxon>
        <taxon>Chondrichthyes</taxon>
        <taxon>Elasmobranchii</taxon>
        <taxon>Galeomorphii</taxon>
        <taxon>Galeoidea</taxon>
        <taxon>Carcharhiniformes</taxon>
        <taxon>Scyliorhinidae</taxon>
        <taxon>Scyliorhinus</taxon>
    </lineage>
</organism>
<keyword evidence="5" id="KW-0378">Hydrolase</keyword>
<evidence type="ECO:0000256" key="3">
    <source>
        <dbReference type="ARBA" id="ARBA00022722"/>
    </source>
</evidence>
<comment type="subcellular location">
    <subcellularLocation>
        <location evidence="9">Early endosome membrane</location>
        <topology evidence="9">Single-pass type II membrane protein</topology>
    </subcellularLocation>
    <subcellularLocation>
        <location evidence="8">Late endosome membrane</location>
        <topology evidence="8">Single-pass type II membrane protein</topology>
    </subcellularLocation>
    <subcellularLocation>
        <location evidence="1">Lysosome lumen</location>
    </subcellularLocation>
</comment>
<protein>
    <recommendedName>
        <fullName evidence="11">5'-3' exonuclease PLD3</fullName>
        <ecNumber evidence="10">3.1.16.1</ecNumber>
    </recommendedName>
    <alternativeName>
        <fullName evidence="12">Phospholipase D3</fullName>
    </alternativeName>
</protein>
<dbReference type="PROSITE" id="PS50035">
    <property type="entry name" value="PLD"/>
    <property type="match status" value="1"/>
</dbReference>
<dbReference type="OrthoDB" id="1923775at2759"/>
<keyword evidence="14" id="KW-1133">Transmembrane helix</keyword>
<dbReference type="SUPFAM" id="SSF56024">
    <property type="entry name" value="Phospholipase D/nuclease"/>
    <property type="match status" value="2"/>
</dbReference>
<evidence type="ECO:0000256" key="12">
    <source>
        <dbReference type="ARBA" id="ARBA00041681"/>
    </source>
</evidence>
<comment type="catalytic activity">
    <reaction evidence="7">
        <text>Exonucleolytic cleavage in the 5'- to 3'-direction to yield nucleoside 3'-phosphates.</text>
        <dbReference type="EC" id="3.1.16.1"/>
    </reaction>
</comment>
<evidence type="ECO:0000313" key="16">
    <source>
        <dbReference type="EMBL" id="GCB80243.1"/>
    </source>
</evidence>
<evidence type="ECO:0000256" key="11">
    <source>
        <dbReference type="ARBA" id="ARBA00039647"/>
    </source>
</evidence>
<dbReference type="PANTHER" id="PTHR10185:SF16">
    <property type="entry name" value="5'-3' EXONUCLEASE PLD3"/>
    <property type="match status" value="1"/>
</dbReference>
<dbReference type="GO" id="GO:0031901">
    <property type="term" value="C:early endosome membrane"/>
    <property type="evidence" value="ECO:0007669"/>
    <property type="project" value="UniProtKB-SubCell"/>
</dbReference>
<evidence type="ECO:0000256" key="9">
    <source>
        <dbReference type="ARBA" id="ARBA00037858"/>
    </source>
</evidence>
<feature type="domain" description="PLD phosphodiesterase" evidence="15">
    <location>
        <begin position="242"/>
        <end position="269"/>
    </location>
</feature>
<reference evidence="16 17" key="1">
    <citation type="journal article" date="2018" name="Nat. Ecol. Evol.">
        <title>Shark genomes provide insights into elasmobranch evolution and the origin of vertebrates.</title>
        <authorList>
            <person name="Hara Y"/>
            <person name="Yamaguchi K"/>
            <person name="Onimaru K"/>
            <person name="Kadota M"/>
            <person name="Koyanagi M"/>
            <person name="Keeley SD"/>
            <person name="Tatsumi K"/>
            <person name="Tanaka K"/>
            <person name="Motone F"/>
            <person name="Kageyama Y"/>
            <person name="Nozu R"/>
            <person name="Adachi N"/>
            <person name="Nishimura O"/>
            <person name="Nakagawa R"/>
            <person name="Tanegashima C"/>
            <person name="Kiyatake I"/>
            <person name="Matsumoto R"/>
            <person name="Murakumo K"/>
            <person name="Nishida K"/>
            <person name="Terakita A"/>
            <person name="Kuratani S"/>
            <person name="Sato K"/>
            <person name="Hyodo S Kuraku.S."/>
        </authorList>
    </citation>
    <scope>NUCLEOTIDE SEQUENCE [LARGE SCALE GENOMIC DNA]</scope>
</reference>
<dbReference type="Proteomes" id="UP000288216">
    <property type="component" value="Unassembled WGS sequence"/>
</dbReference>
<keyword evidence="3" id="KW-0540">Nuclease</keyword>
<dbReference type="InterPro" id="IPR001736">
    <property type="entry name" value="PLipase_D/transphosphatidylase"/>
</dbReference>
<keyword evidence="4" id="KW-0677">Repeat</keyword>
<name>A0A401Q4E7_SCYTO</name>
<keyword evidence="17" id="KW-1185">Reference proteome</keyword>
<gene>
    <name evidence="16" type="ORF">scyTo_0018049</name>
</gene>
<feature type="compositionally biased region" description="Basic and acidic residues" evidence="13">
    <location>
        <begin position="14"/>
        <end position="31"/>
    </location>
</feature>
<dbReference type="STRING" id="75743.A0A401Q4E7"/>
<evidence type="ECO:0000313" key="17">
    <source>
        <dbReference type="Proteomes" id="UP000288216"/>
    </source>
</evidence>
<evidence type="ECO:0000256" key="1">
    <source>
        <dbReference type="ARBA" id="ARBA00004227"/>
    </source>
</evidence>
<evidence type="ECO:0000256" key="6">
    <source>
        <dbReference type="ARBA" id="ARBA00022839"/>
    </source>
</evidence>
<evidence type="ECO:0000256" key="14">
    <source>
        <dbReference type="SAM" id="Phobius"/>
    </source>
</evidence>